<organism evidence="1 2">
    <name type="scientific">Trichonephila inaurata madagascariensis</name>
    <dbReference type="NCBI Taxonomy" id="2747483"/>
    <lineage>
        <taxon>Eukaryota</taxon>
        <taxon>Metazoa</taxon>
        <taxon>Ecdysozoa</taxon>
        <taxon>Arthropoda</taxon>
        <taxon>Chelicerata</taxon>
        <taxon>Arachnida</taxon>
        <taxon>Araneae</taxon>
        <taxon>Araneomorphae</taxon>
        <taxon>Entelegynae</taxon>
        <taxon>Araneoidea</taxon>
        <taxon>Nephilidae</taxon>
        <taxon>Trichonephila</taxon>
        <taxon>Trichonephila inaurata</taxon>
    </lineage>
</organism>
<dbReference type="AlphaFoldDB" id="A0A8X6MJV8"/>
<dbReference type="Proteomes" id="UP000886998">
    <property type="component" value="Unassembled WGS sequence"/>
</dbReference>
<reference evidence="1" key="1">
    <citation type="submission" date="2020-08" db="EMBL/GenBank/DDBJ databases">
        <title>Multicomponent nature underlies the extraordinary mechanical properties of spider dragline silk.</title>
        <authorList>
            <person name="Kono N."/>
            <person name="Nakamura H."/>
            <person name="Mori M."/>
            <person name="Yoshida Y."/>
            <person name="Ohtoshi R."/>
            <person name="Malay A.D."/>
            <person name="Moran D.A.P."/>
            <person name="Tomita M."/>
            <person name="Numata K."/>
            <person name="Arakawa K."/>
        </authorList>
    </citation>
    <scope>NUCLEOTIDE SEQUENCE</scope>
</reference>
<gene>
    <name evidence="1" type="ORF">TNIN_255311</name>
</gene>
<comment type="caution">
    <text evidence="1">The sequence shown here is derived from an EMBL/GenBank/DDBJ whole genome shotgun (WGS) entry which is preliminary data.</text>
</comment>
<evidence type="ECO:0000313" key="2">
    <source>
        <dbReference type="Proteomes" id="UP000886998"/>
    </source>
</evidence>
<proteinExistence type="predicted"/>
<dbReference type="EMBL" id="BMAV01027341">
    <property type="protein sequence ID" value="GFS58497.1"/>
    <property type="molecule type" value="Genomic_DNA"/>
</dbReference>
<dbReference type="OrthoDB" id="10558924at2759"/>
<name>A0A8X6MJV8_9ARAC</name>
<evidence type="ECO:0000313" key="1">
    <source>
        <dbReference type="EMBL" id="GFS58497.1"/>
    </source>
</evidence>
<sequence>MEGREIYRRSFAATADIIDFKIFVHQARPSSPSFRTNSSLAPDIPPLMLEHARPFMIGGFYSVIVSSYTRACTPLQLSRSSSAGVSEKRDNPAKRALIGGIELANTA</sequence>
<keyword evidence="2" id="KW-1185">Reference proteome</keyword>
<accession>A0A8X6MJV8</accession>
<protein>
    <submittedName>
        <fullName evidence="1">Uncharacterized protein</fullName>
    </submittedName>
</protein>